<evidence type="ECO:0000256" key="11">
    <source>
        <dbReference type="ARBA" id="ARBA00022857"/>
    </source>
</evidence>
<comment type="cofactor">
    <cofactor evidence="1 19">
        <name>FMN</name>
        <dbReference type="ChEBI" id="CHEBI:58210"/>
    </cofactor>
</comment>
<keyword evidence="3 19" id="KW-0285">Flavoprotein</keyword>
<proteinExistence type="inferred from homology"/>
<dbReference type="GO" id="GO:0102265">
    <property type="term" value="F:tRNA-dihydrouridine47 synthase activity"/>
    <property type="evidence" value="ECO:0007669"/>
    <property type="project" value="UniProtKB-EC"/>
</dbReference>
<feature type="compositionally biased region" description="Polar residues" evidence="20">
    <location>
        <begin position="1"/>
        <end position="12"/>
    </location>
</feature>
<evidence type="ECO:0000256" key="9">
    <source>
        <dbReference type="ARBA" id="ARBA00022771"/>
    </source>
</evidence>
<feature type="region of interest" description="Disordered" evidence="20">
    <location>
        <begin position="200"/>
        <end position="270"/>
    </location>
</feature>
<gene>
    <name evidence="22" type="ORF">CYY_007943</name>
</gene>
<evidence type="ECO:0000256" key="10">
    <source>
        <dbReference type="ARBA" id="ARBA00022833"/>
    </source>
</evidence>
<keyword evidence="4 19" id="KW-0288">FMN</keyword>
<dbReference type="GO" id="GO:0006397">
    <property type="term" value="P:mRNA processing"/>
    <property type="evidence" value="ECO:0007669"/>
    <property type="project" value="UniProtKB-KW"/>
</dbReference>
<keyword evidence="23" id="KW-1185">Reference proteome</keyword>
<evidence type="ECO:0000256" key="3">
    <source>
        <dbReference type="ARBA" id="ARBA00022630"/>
    </source>
</evidence>
<name>A0A8J4PR57_9MYCE</name>
<evidence type="ECO:0000256" key="16">
    <source>
        <dbReference type="ARBA" id="ARBA00049447"/>
    </source>
</evidence>
<dbReference type="SUPFAM" id="SSF51395">
    <property type="entry name" value="FMN-linked oxidoreductases"/>
    <property type="match status" value="1"/>
</dbReference>
<evidence type="ECO:0000256" key="14">
    <source>
        <dbReference type="ARBA" id="ARBA00048266"/>
    </source>
</evidence>
<dbReference type="AlphaFoldDB" id="A0A8J4PR57"/>
<dbReference type="CDD" id="cd02801">
    <property type="entry name" value="DUS_like_FMN"/>
    <property type="match status" value="1"/>
</dbReference>
<dbReference type="GO" id="GO:0050660">
    <property type="term" value="F:flavin adenine dinucleotide binding"/>
    <property type="evidence" value="ECO:0007669"/>
    <property type="project" value="UniProtKB-UniRule"/>
</dbReference>
<dbReference type="Gene3D" id="3.20.20.70">
    <property type="entry name" value="Aldolase class I"/>
    <property type="match status" value="1"/>
</dbReference>
<keyword evidence="7 18" id="KW-0479">Metal-binding</keyword>
<evidence type="ECO:0000256" key="4">
    <source>
        <dbReference type="ARBA" id="ARBA00022643"/>
    </source>
</evidence>
<evidence type="ECO:0000313" key="23">
    <source>
        <dbReference type="Proteomes" id="UP000695562"/>
    </source>
</evidence>
<feature type="compositionally biased region" description="Basic residues" evidence="20">
    <location>
        <begin position="200"/>
        <end position="210"/>
    </location>
</feature>
<organism evidence="22 23">
    <name type="scientific">Polysphondylium violaceum</name>
    <dbReference type="NCBI Taxonomy" id="133409"/>
    <lineage>
        <taxon>Eukaryota</taxon>
        <taxon>Amoebozoa</taxon>
        <taxon>Evosea</taxon>
        <taxon>Eumycetozoa</taxon>
        <taxon>Dictyostelia</taxon>
        <taxon>Dictyosteliales</taxon>
        <taxon>Dictyosteliaceae</taxon>
        <taxon>Polysphondylium</taxon>
    </lineage>
</organism>
<feature type="domain" description="C3H1-type" evidence="21">
    <location>
        <begin position="84"/>
        <end position="112"/>
    </location>
</feature>
<keyword evidence="6 19" id="KW-0819">tRNA processing</keyword>
<evidence type="ECO:0000313" key="22">
    <source>
        <dbReference type="EMBL" id="KAF2070744.1"/>
    </source>
</evidence>
<evidence type="ECO:0000259" key="21">
    <source>
        <dbReference type="PROSITE" id="PS50103"/>
    </source>
</evidence>
<dbReference type="PANTHER" id="PTHR45846">
    <property type="entry name" value="TRNA-DIHYDROURIDINE(47) SYNTHASE [NAD(P)(+)]-LIKE"/>
    <property type="match status" value="1"/>
</dbReference>
<keyword evidence="8" id="KW-0677">Repeat</keyword>
<dbReference type="PROSITE" id="PS01136">
    <property type="entry name" value="UPF0034"/>
    <property type="match status" value="1"/>
</dbReference>
<evidence type="ECO:0000256" key="18">
    <source>
        <dbReference type="PROSITE-ProRule" id="PRU00723"/>
    </source>
</evidence>
<dbReference type="Proteomes" id="UP000695562">
    <property type="component" value="Unassembled WGS sequence"/>
</dbReference>
<feature type="compositionally biased region" description="Low complexity" evidence="20">
    <location>
        <begin position="233"/>
        <end position="249"/>
    </location>
</feature>
<sequence>METVSDATTINSVDDKKVEEASLPTPATTTTDDKSTSEIIIKAGEARIKQEFLLPVTITERSDRLPPKTDNKKGKQAARINFPKNEDKLCVKIIQSGECDTQDTCKYSHDIEKYLESKPPNLGKCILFEQYGKCRFGLACLFGKDHIEGNKSIVNQELASKFDNMKIINEIPVDIQLQLKKNMYPFTRCDEYFKKHGINAKKLNPRKQGGKNKDTDQDLDQDRPNKKIKSDNSETSTTTTTTTVSATGTDEIKPNQQEPTTTTTTTTVVQEDSNNNNIKVTTTSHEGTEIHIEVPLKACEKKKIDFKNQLYLAPLTTVGNLPFRRICKKLGVDITCGEMAFTTKMVEGTKSELALMKRHPSEDKFGIQLAGAYVDTFLRCAEFIENEVDCDFVDINAGCPIDLVCNSGAGAALCDRPNKIEQLLRGASSILTCPVTIKMRIGKLEDSPNAHKIIPNLQNWGASAVTLHGRSRAQRYSRLANWEYVAKCAEVSPIPLIGNGDLSNYQDALKIYDTSKVSSLMIARGALIKPWIFTEIKEKRVWDITPQERLDLYKDYVNYGLDHFGSDQIGVDNTRKFLLNWLSFTHRYIPAGLLEDGYIHKMNERPPNFFGRSEMETLLASNKVSDWIKISEMFLGPVNDSFSFVPKHNSNSYEAQG</sequence>
<dbReference type="GO" id="GO:0008270">
    <property type="term" value="F:zinc ion binding"/>
    <property type="evidence" value="ECO:0007669"/>
    <property type="project" value="UniProtKB-KW"/>
</dbReference>
<dbReference type="Pfam" id="PF01207">
    <property type="entry name" value="Dus"/>
    <property type="match status" value="1"/>
</dbReference>
<evidence type="ECO:0000256" key="5">
    <source>
        <dbReference type="ARBA" id="ARBA00022664"/>
    </source>
</evidence>
<feature type="compositionally biased region" description="Low complexity" evidence="20">
    <location>
        <begin position="21"/>
        <end position="30"/>
    </location>
</feature>
<feature type="zinc finger region" description="C3H1-type" evidence="18">
    <location>
        <begin position="84"/>
        <end position="112"/>
    </location>
</feature>
<dbReference type="InterPro" id="IPR036855">
    <property type="entry name" value="Znf_CCCH_sf"/>
</dbReference>
<dbReference type="FunFam" id="3.20.20.70:FF:000067">
    <property type="entry name" value="tRNA-dihydrouridine(47) synthase [NAD(P)(+)]"/>
    <property type="match status" value="1"/>
</dbReference>
<evidence type="ECO:0000256" key="20">
    <source>
        <dbReference type="SAM" id="MobiDB-lite"/>
    </source>
</evidence>
<dbReference type="EC" id="1.3.1.-" evidence="19"/>
<evidence type="ECO:0000256" key="19">
    <source>
        <dbReference type="RuleBase" id="RU291113"/>
    </source>
</evidence>
<keyword evidence="10 18" id="KW-0862">Zinc</keyword>
<comment type="similarity">
    <text evidence="19">Belongs to the dus family. Dus3 subfamily.</text>
</comment>
<feature type="zinc finger region" description="C3H1-type" evidence="18">
    <location>
        <begin position="119"/>
        <end position="149"/>
    </location>
</feature>
<dbReference type="SUPFAM" id="SSF90229">
    <property type="entry name" value="CCCH zinc finger"/>
    <property type="match status" value="1"/>
</dbReference>
<comment type="catalytic activity">
    <reaction evidence="14">
        <text>5,6-dihydrouridine(47) in tRNA + NAD(+) = uridine(47) in tRNA + NADH + H(+)</text>
        <dbReference type="Rhea" id="RHEA:53364"/>
        <dbReference type="Rhea" id="RHEA-COMP:13539"/>
        <dbReference type="Rhea" id="RHEA-COMP:13540"/>
        <dbReference type="ChEBI" id="CHEBI:15378"/>
        <dbReference type="ChEBI" id="CHEBI:57540"/>
        <dbReference type="ChEBI" id="CHEBI:57945"/>
        <dbReference type="ChEBI" id="CHEBI:65315"/>
        <dbReference type="ChEBI" id="CHEBI:74443"/>
        <dbReference type="EC" id="1.3.1.89"/>
    </reaction>
    <physiologicalReaction direction="right-to-left" evidence="14">
        <dbReference type="Rhea" id="RHEA:53366"/>
    </physiologicalReaction>
</comment>
<evidence type="ECO:0000256" key="8">
    <source>
        <dbReference type="ARBA" id="ARBA00022737"/>
    </source>
</evidence>
<dbReference type="Pfam" id="PF25585">
    <property type="entry name" value="zf-CCCH_DUS3L"/>
    <property type="match status" value="1"/>
</dbReference>
<evidence type="ECO:0000256" key="7">
    <source>
        <dbReference type="ARBA" id="ARBA00022723"/>
    </source>
</evidence>
<comment type="catalytic activity">
    <reaction evidence="15">
        <text>a 5,6-dihydrouridine in mRNA + NAD(+) = a uridine in mRNA + NADH + H(+)</text>
        <dbReference type="Rhea" id="RHEA:69851"/>
        <dbReference type="Rhea" id="RHEA-COMP:14658"/>
        <dbReference type="Rhea" id="RHEA-COMP:17789"/>
        <dbReference type="ChEBI" id="CHEBI:15378"/>
        <dbReference type="ChEBI" id="CHEBI:57540"/>
        <dbReference type="ChEBI" id="CHEBI:57945"/>
        <dbReference type="ChEBI" id="CHEBI:65315"/>
        <dbReference type="ChEBI" id="CHEBI:74443"/>
    </reaction>
    <physiologicalReaction direction="right-to-left" evidence="15">
        <dbReference type="Rhea" id="RHEA:69853"/>
    </physiologicalReaction>
</comment>
<evidence type="ECO:0000256" key="13">
    <source>
        <dbReference type="ARBA" id="ARBA00023027"/>
    </source>
</evidence>
<accession>A0A8J4PR57</accession>
<dbReference type="OrthoDB" id="259935at2759"/>
<dbReference type="Gene3D" id="4.10.1000.10">
    <property type="entry name" value="Zinc finger, CCCH-type"/>
    <property type="match status" value="1"/>
</dbReference>
<dbReference type="PANTHER" id="PTHR45846:SF1">
    <property type="entry name" value="TRNA-DIHYDROURIDINE(47) SYNTHASE [NAD(P)(+)]-LIKE"/>
    <property type="match status" value="1"/>
</dbReference>
<reference evidence="22" key="1">
    <citation type="submission" date="2020-01" db="EMBL/GenBank/DDBJ databases">
        <title>Development of genomics and gene disruption for Polysphondylium violaceum indicates a role for the polyketide synthase stlB in stalk morphogenesis.</title>
        <authorList>
            <person name="Narita B."/>
            <person name="Kawabe Y."/>
            <person name="Kin K."/>
            <person name="Saito T."/>
            <person name="Gibbs R."/>
            <person name="Kuspa A."/>
            <person name="Muzny D."/>
            <person name="Queller D."/>
            <person name="Richards S."/>
            <person name="Strassman J."/>
            <person name="Sucgang R."/>
            <person name="Worley K."/>
            <person name="Schaap P."/>
        </authorList>
    </citation>
    <scope>NUCLEOTIDE SEQUENCE</scope>
    <source>
        <strain evidence="22">QSvi11</strain>
    </source>
</reference>
<comment type="catalytic activity">
    <reaction evidence="16">
        <text>a 5,6-dihydrouridine in mRNA + NADP(+) = a uridine in mRNA + NADPH + H(+)</text>
        <dbReference type="Rhea" id="RHEA:69855"/>
        <dbReference type="Rhea" id="RHEA-COMP:14658"/>
        <dbReference type="Rhea" id="RHEA-COMP:17789"/>
        <dbReference type="ChEBI" id="CHEBI:15378"/>
        <dbReference type="ChEBI" id="CHEBI:57783"/>
        <dbReference type="ChEBI" id="CHEBI:58349"/>
        <dbReference type="ChEBI" id="CHEBI:65315"/>
        <dbReference type="ChEBI" id="CHEBI:74443"/>
    </reaction>
    <physiologicalReaction direction="right-to-left" evidence="16">
        <dbReference type="Rhea" id="RHEA:69857"/>
    </physiologicalReaction>
</comment>
<evidence type="ECO:0000256" key="17">
    <source>
        <dbReference type="ARBA" id="ARBA00049513"/>
    </source>
</evidence>
<evidence type="ECO:0000256" key="6">
    <source>
        <dbReference type="ARBA" id="ARBA00022694"/>
    </source>
</evidence>
<comment type="caution">
    <text evidence="22">The sequence shown here is derived from an EMBL/GenBank/DDBJ whole genome shotgun (WGS) entry which is preliminary data.</text>
</comment>
<feature type="domain" description="C3H1-type" evidence="21">
    <location>
        <begin position="119"/>
        <end position="149"/>
    </location>
</feature>
<evidence type="ECO:0000256" key="2">
    <source>
        <dbReference type="ARBA" id="ARBA00012376"/>
    </source>
</evidence>
<evidence type="ECO:0000256" key="1">
    <source>
        <dbReference type="ARBA" id="ARBA00001917"/>
    </source>
</evidence>
<feature type="region of interest" description="Disordered" evidence="20">
    <location>
        <begin position="1"/>
        <end position="35"/>
    </location>
</feature>
<dbReference type="InterPro" id="IPR013785">
    <property type="entry name" value="Aldolase_TIM"/>
</dbReference>
<evidence type="ECO:0000256" key="15">
    <source>
        <dbReference type="ARBA" id="ARBA00048342"/>
    </source>
</evidence>
<comment type="catalytic activity">
    <reaction evidence="17">
        <text>5,6-dihydrouridine(47) in tRNA + NADP(+) = uridine(47) in tRNA + NADPH + H(+)</text>
        <dbReference type="Rhea" id="RHEA:53360"/>
        <dbReference type="Rhea" id="RHEA-COMP:13539"/>
        <dbReference type="Rhea" id="RHEA-COMP:13540"/>
        <dbReference type="ChEBI" id="CHEBI:15378"/>
        <dbReference type="ChEBI" id="CHEBI:57783"/>
        <dbReference type="ChEBI" id="CHEBI:58349"/>
        <dbReference type="ChEBI" id="CHEBI:65315"/>
        <dbReference type="ChEBI" id="CHEBI:74443"/>
        <dbReference type="EC" id="1.3.1.89"/>
    </reaction>
    <physiologicalReaction direction="right-to-left" evidence="17">
        <dbReference type="Rhea" id="RHEA:53362"/>
    </physiologicalReaction>
</comment>
<dbReference type="EMBL" id="AJWJ01000451">
    <property type="protein sequence ID" value="KAF2070744.1"/>
    <property type="molecule type" value="Genomic_DNA"/>
</dbReference>
<dbReference type="InterPro" id="IPR035587">
    <property type="entry name" value="DUS-like_FMN-bd"/>
</dbReference>
<dbReference type="PROSITE" id="PS50103">
    <property type="entry name" value="ZF_C3H1"/>
    <property type="match status" value="2"/>
</dbReference>
<protein>
    <recommendedName>
        <fullName evidence="2 19">tRNA-dihydrouridine(47) synthase [NAD(P)(+)]</fullName>
        <ecNumber evidence="19">1.3.1.-</ecNumber>
    </recommendedName>
    <alternativeName>
        <fullName evidence="19">tRNA-dihydrouridine synthase 3</fullName>
    </alternativeName>
</protein>
<keyword evidence="9 18" id="KW-0863">Zinc-finger</keyword>
<keyword evidence="13" id="KW-0520">NAD</keyword>
<dbReference type="GO" id="GO:0003723">
    <property type="term" value="F:RNA binding"/>
    <property type="evidence" value="ECO:0007669"/>
    <property type="project" value="TreeGrafter"/>
</dbReference>
<dbReference type="InterPro" id="IPR000571">
    <property type="entry name" value="Znf_CCCH"/>
</dbReference>
<feature type="compositionally biased region" description="Basic and acidic residues" evidence="20">
    <location>
        <begin position="211"/>
        <end position="232"/>
    </location>
</feature>
<evidence type="ECO:0000256" key="12">
    <source>
        <dbReference type="ARBA" id="ARBA00023002"/>
    </source>
</evidence>
<keyword evidence="12 19" id="KW-0560">Oxidoreductase</keyword>
<keyword evidence="11" id="KW-0521">NADP</keyword>
<dbReference type="InterPro" id="IPR018517">
    <property type="entry name" value="tRNA_hU_synthase_CS"/>
</dbReference>
<keyword evidence="5" id="KW-0507">mRNA processing</keyword>